<dbReference type="InterPro" id="IPR052155">
    <property type="entry name" value="Biofilm_reg_signaling"/>
</dbReference>
<dbReference type="PROSITE" id="PS50113">
    <property type="entry name" value="PAC"/>
    <property type="match status" value="1"/>
</dbReference>
<dbReference type="SMART" id="SM00267">
    <property type="entry name" value="GGDEF"/>
    <property type="match status" value="1"/>
</dbReference>
<dbReference type="STRING" id="1796497.GCE9029_03072"/>
<dbReference type="CDD" id="cd00130">
    <property type="entry name" value="PAS"/>
    <property type="match status" value="1"/>
</dbReference>
<dbReference type="Pfam" id="PF00990">
    <property type="entry name" value="GGDEF"/>
    <property type="match status" value="1"/>
</dbReference>
<dbReference type="InterPro" id="IPR000014">
    <property type="entry name" value="PAS"/>
</dbReference>
<dbReference type="AlphaFoldDB" id="A0A128F6T0"/>
<evidence type="ECO:0000313" key="5">
    <source>
        <dbReference type="EMBL" id="CZF82180.1"/>
    </source>
</evidence>
<dbReference type="Proteomes" id="UP000071641">
    <property type="component" value="Unassembled WGS sequence"/>
</dbReference>
<reference evidence="6" key="1">
    <citation type="submission" date="2016-02" db="EMBL/GenBank/DDBJ databases">
        <authorList>
            <person name="Rodrigo-Torres Lidia"/>
            <person name="Arahal R.David."/>
        </authorList>
    </citation>
    <scope>NUCLEOTIDE SEQUENCE [LARGE SCALE GENOMIC DNA]</scope>
    <source>
        <strain evidence="6">CECT 9029</strain>
    </source>
</reference>
<dbReference type="InterPro" id="IPR013655">
    <property type="entry name" value="PAS_fold_3"/>
</dbReference>
<dbReference type="SMART" id="SM00091">
    <property type="entry name" value="PAS"/>
    <property type="match status" value="3"/>
</dbReference>
<feature type="domain" description="PAS" evidence="2">
    <location>
        <begin position="114"/>
        <end position="158"/>
    </location>
</feature>
<proteinExistence type="predicted"/>
<dbReference type="SUPFAM" id="SSF55073">
    <property type="entry name" value="Nucleotide cyclase"/>
    <property type="match status" value="1"/>
</dbReference>
<accession>A0A128F6T0</accession>
<gene>
    <name evidence="5" type="primary">pleD_4</name>
    <name evidence="5" type="ORF">GCE9029_03072</name>
</gene>
<dbReference type="Pfam" id="PF13426">
    <property type="entry name" value="PAS_9"/>
    <property type="match status" value="1"/>
</dbReference>
<dbReference type="EMBL" id="FIZX01000002">
    <property type="protein sequence ID" value="CZF82180.1"/>
    <property type="molecule type" value="Genomic_DNA"/>
</dbReference>
<dbReference type="FunFam" id="3.30.70.270:FF:000001">
    <property type="entry name" value="Diguanylate cyclase domain protein"/>
    <property type="match status" value="1"/>
</dbReference>
<dbReference type="PROSITE" id="PS50887">
    <property type="entry name" value="GGDEF"/>
    <property type="match status" value="1"/>
</dbReference>
<dbReference type="Gene3D" id="3.30.70.270">
    <property type="match status" value="1"/>
</dbReference>
<dbReference type="SMART" id="SM00086">
    <property type="entry name" value="PAC"/>
    <property type="match status" value="2"/>
</dbReference>
<dbReference type="Pfam" id="PF08447">
    <property type="entry name" value="PAS_3"/>
    <property type="match status" value="1"/>
</dbReference>
<dbReference type="PROSITE" id="PS50112">
    <property type="entry name" value="PAS"/>
    <property type="match status" value="1"/>
</dbReference>
<dbReference type="InterPro" id="IPR035965">
    <property type="entry name" value="PAS-like_dom_sf"/>
</dbReference>
<evidence type="ECO:0000259" key="4">
    <source>
        <dbReference type="PROSITE" id="PS50887"/>
    </source>
</evidence>
<evidence type="ECO:0000313" key="6">
    <source>
        <dbReference type="Proteomes" id="UP000071641"/>
    </source>
</evidence>
<dbReference type="NCBIfam" id="TIGR00254">
    <property type="entry name" value="GGDEF"/>
    <property type="match status" value="1"/>
</dbReference>
<evidence type="ECO:0000256" key="1">
    <source>
        <dbReference type="ARBA" id="ARBA00001946"/>
    </source>
</evidence>
<comment type="cofactor">
    <cofactor evidence="1">
        <name>Mg(2+)</name>
        <dbReference type="ChEBI" id="CHEBI:18420"/>
    </cofactor>
</comment>
<dbReference type="CDD" id="cd01949">
    <property type="entry name" value="GGDEF"/>
    <property type="match status" value="1"/>
</dbReference>
<dbReference type="InterPro" id="IPR001610">
    <property type="entry name" value="PAC"/>
</dbReference>
<dbReference type="PANTHER" id="PTHR44757">
    <property type="entry name" value="DIGUANYLATE CYCLASE DGCP"/>
    <property type="match status" value="1"/>
</dbReference>
<dbReference type="InterPro" id="IPR029787">
    <property type="entry name" value="Nucleotide_cyclase"/>
</dbReference>
<dbReference type="OrthoDB" id="9812260at2"/>
<keyword evidence="6" id="KW-1185">Reference proteome</keyword>
<feature type="domain" description="GGDEF" evidence="4">
    <location>
        <begin position="407"/>
        <end position="537"/>
    </location>
</feature>
<protein>
    <submittedName>
        <fullName evidence="5">Response regulator PleD</fullName>
    </submittedName>
</protein>
<feature type="domain" description="PAC" evidence="3">
    <location>
        <begin position="189"/>
        <end position="241"/>
    </location>
</feature>
<organism evidence="5 6">
    <name type="scientific">Grimontia celer</name>
    <dbReference type="NCBI Taxonomy" id="1796497"/>
    <lineage>
        <taxon>Bacteria</taxon>
        <taxon>Pseudomonadati</taxon>
        <taxon>Pseudomonadota</taxon>
        <taxon>Gammaproteobacteria</taxon>
        <taxon>Vibrionales</taxon>
        <taxon>Vibrionaceae</taxon>
        <taxon>Grimontia</taxon>
    </lineage>
</organism>
<dbReference type="NCBIfam" id="TIGR00229">
    <property type="entry name" value="sensory_box"/>
    <property type="match status" value="1"/>
</dbReference>
<dbReference type="InterPro" id="IPR000160">
    <property type="entry name" value="GGDEF_dom"/>
</dbReference>
<dbReference type="PANTHER" id="PTHR44757:SF2">
    <property type="entry name" value="BIOFILM ARCHITECTURE MAINTENANCE PROTEIN MBAA"/>
    <property type="match status" value="1"/>
</dbReference>
<dbReference type="SUPFAM" id="SSF55785">
    <property type="entry name" value="PYP-like sensor domain (PAS domain)"/>
    <property type="match status" value="2"/>
</dbReference>
<evidence type="ECO:0000259" key="3">
    <source>
        <dbReference type="PROSITE" id="PS50113"/>
    </source>
</evidence>
<dbReference type="InterPro" id="IPR000700">
    <property type="entry name" value="PAS-assoc_C"/>
</dbReference>
<dbReference type="GO" id="GO:0003824">
    <property type="term" value="F:catalytic activity"/>
    <property type="evidence" value="ECO:0007669"/>
    <property type="project" value="UniProtKB-ARBA"/>
</dbReference>
<evidence type="ECO:0000259" key="2">
    <source>
        <dbReference type="PROSITE" id="PS50112"/>
    </source>
</evidence>
<name>A0A128F6T0_9GAMM</name>
<dbReference type="Gene3D" id="3.30.450.20">
    <property type="entry name" value="PAS domain"/>
    <property type="match status" value="2"/>
</dbReference>
<dbReference type="InterPro" id="IPR043128">
    <property type="entry name" value="Rev_trsase/Diguanyl_cyclase"/>
</dbReference>
<sequence length="537" mass="61481">MFQTHSPPQMQFFELAPVPMVLLNELGEIIQSNRECQQLFHVQPDETNIDGYLTASAWNEAVRYFQVVSNSSQYEPFTKLVRLARSKDIYVLKVNLVNTVPTNTFIAALTLYQQDDELNEALQERLPMGMVRVDTEGRFISVNPAYQTLLGYNDDDLLQLTEFDLTYHSDANSEKPLRENITLGSGNQYRVDKRYIHKNGHQIWVRTFVSSIVCKYTNQQQFLIAVLDIHEEKQLQDTIATSERRFRAIAENVSSVVWISAADPLRLFYVNKCYDTIWEEKVETLYSDPHAFLARIHPAEREVAENTRFSSSTNSWNINYRLLFEDGRVKHIRDSGNCVFDGNGELIYRVGTLTDITAEIDQRDTVVVMAKKLRELVEYDSLTGIKSRHAIMTDIQEAYQEYDRISDPSVLVYIDADGFKNINDSYGHDVGDEVLKAIAGHLTSNIRDSDVAGRIGGDEFVVLLRHTAKAEIPHILERLKCDIECEGLPEGINVSISLGAIELSENVVSAEQWLSEADKTMYQHKRARKKNRLSRKH</sequence>